<dbReference type="Pfam" id="PF03692">
    <property type="entry name" value="CxxCxxCC"/>
    <property type="match status" value="1"/>
</dbReference>
<dbReference type="InterPro" id="IPR005358">
    <property type="entry name" value="Puta_zinc/iron-chelating_dom"/>
</dbReference>
<dbReference type="STRING" id="1341154.FCR2A7T_16380"/>
<reference evidence="1 2" key="1">
    <citation type="journal article" date="2015" name="Stand. Genomic Sci.">
        <title>Genomic Encyclopedia of Bacterial and Archaeal Type Strains, Phase III: the genomes of soil and plant-associated and newly described type strains.</title>
        <authorList>
            <person name="Whitman W.B."/>
            <person name="Woyke T."/>
            <person name="Klenk H.P."/>
            <person name="Zhou Y."/>
            <person name="Lilburn T.G."/>
            <person name="Beck B.J."/>
            <person name="De Vos P."/>
            <person name="Vandamme P."/>
            <person name="Eisen J.A."/>
            <person name="Garrity G."/>
            <person name="Hugenholtz P."/>
            <person name="Kyrpides N.C."/>
        </authorList>
    </citation>
    <scope>NUCLEOTIDE SEQUENCE [LARGE SCALE GENOMIC DNA]</scope>
    <source>
        <strain evidence="1 2">CGMCC 1.7270</strain>
    </source>
</reference>
<dbReference type="AlphaFoldDB" id="V6RZ80"/>
<keyword evidence="2" id="KW-1185">Reference proteome</keyword>
<evidence type="ECO:0000313" key="2">
    <source>
        <dbReference type="Proteomes" id="UP000319848"/>
    </source>
</evidence>
<dbReference type="OrthoDB" id="9806610at2"/>
<accession>V6RZ80</accession>
<evidence type="ECO:0000313" key="1">
    <source>
        <dbReference type="EMBL" id="TWI14641.1"/>
    </source>
</evidence>
<comment type="caution">
    <text evidence="1">The sequence shown here is derived from an EMBL/GenBank/DDBJ whole genome shotgun (WGS) entry which is preliminary data.</text>
</comment>
<organism evidence="1 2">
    <name type="scientific">Flavobacterium cauense R2A-7</name>
    <dbReference type="NCBI Taxonomy" id="1341154"/>
    <lineage>
        <taxon>Bacteria</taxon>
        <taxon>Pseudomonadati</taxon>
        <taxon>Bacteroidota</taxon>
        <taxon>Flavobacteriia</taxon>
        <taxon>Flavobacteriales</taxon>
        <taxon>Flavobacteriaceae</taxon>
        <taxon>Flavobacterium</taxon>
    </lineage>
</organism>
<dbReference type="RefSeq" id="WP_023570766.1">
    <property type="nucleotide sequence ID" value="NZ_JRLU01000001.1"/>
</dbReference>
<sequence>MSIERRVKLVEQLFDKLETEITEFQTQTKLGCIAGCGKCCSTPDIDASPLEFLPYAFHLFVNSKAEQVLNELSAKETPTCHLYNPLSLLEPEKGSCSNYQYRGLVCRLFGFGASSDKYGQLRLATCKIIKEGQQANFDAATTAINNKLYVPVFTDYYMNLSQIDFKLGNVIVPIKKAMQLAIEEVLQYYAYRPMPNGFDNCA</sequence>
<name>V6RZ80_9FLAO</name>
<proteinExistence type="predicted"/>
<gene>
    <name evidence="1" type="ORF">IP98_00607</name>
</gene>
<protein>
    <submittedName>
        <fullName evidence="1">Putative zinc-or iron-chelating protein</fullName>
    </submittedName>
</protein>
<dbReference type="Proteomes" id="UP000319848">
    <property type="component" value="Unassembled WGS sequence"/>
</dbReference>
<dbReference type="EMBL" id="VLKQ01000002">
    <property type="protein sequence ID" value="TWI14641.1"/>
    <property type="molecule type" value="Genomic_DNA"/>
</dbReference>